<gene>
    <name evidence="7" type="ORF">GCM10017577_16520</name>
</gene>
<dbReference type="GO" id="GO:0006355">
    <property type="term" value="P:regulation of DNA-templated transcription"/>
    <property type="evidence" value="ECO:0007669"/>
    <property type="project" value="InterPro"/>
</dbReference>
<dbReference type="GO" id="GO:0003677">
    <property type="term" value="F:DNA binding"/>
    <property type="evidence" value="ECO:0007669"/>
    <property type="project" value="UniProtKB-KW"/>
</dbReference>
<feature type="modified residue" description="4-aspartylphosphate" evidence="4">
    <location>
        <position position="54"/>
    </location>
</feature>
<proteinExistence type="predicted"/>
<dbReference type="PANTHER" id="PTHR44688">
    <property type="entry name" value="DNA-BINDING TRANSCRIPTIONAL ACTIVATOR DEVR_DOSR"/>
    <property type="match status" value="1"/>
</dbReference>
<dbReference type="PROSITE" id="PS50110">
    <property type="entry name" value="RESPONSE_REGULATORY"/>
    <property type="match status" value="1"/>
</dbReference>
<evidence type="ECO:0000256" key="3">
    <source>
        <dbReference type="ARBA" id="ARBA00023163"/>
    </source>
</evidence>
<dbReference type="PROSITE" id="PS50043">
    <property type="entry name" value="HTH_LUXR_2"/>
    <property type="match status" value="1"/>
</dbReference>
<dbReference type="PANTHER" id="PTHR44688:SF16">
    <property type="entry name" value="DNA-BINDING TRANSCRIPTIONAL ACTIVATOR DEVR_DOSR"/>
    <property type="match status" value="1"/>
</dbReference>
<dbReference type="CDD" id="cd06170">
    <property type="entry name" value="LuxR_C_like"/>
    <property type="match status" value="1"/>
</dbReference>
<dbReference type="InterPro" id="IPR016032">
    <property type="entry name" value="Sig_transdc_resp-reg_C-effctor"/>
</dbReference>
<dbReference type="InterPro" id="IPR000792">
    <property type="entry name" value="Tscrpt_reg_LuxR_C"/>
</dbReference>
<keyword evidence="1" id="KW-0805">Transcription regulation</keyword>
<reference evidence="7" key="1">
    <citation type="journal article" date="2014" name="Int. J. Syst. Evol. Microbiol.">
        <title>Complete genome sequence of Corynebacterium casei LMG S-19264T (=DSM 44701T), isolated from a smear-ripened cheese.</title>
        <authorList>
            <consortium name="US DOE Joint Genome Institute (JGI-PGF)"/>
            <person name="Walter F."/>
            <person name="Albersmeier A."/>
            <person name="Kalinowski J."/>
            <person name="Ruckert C."/>
        </authorList>
    </citation>
    <scope>NUCLEOTIDE SEQUENCE</scope>
    <source>
        <strain evidence="7">VKM Ac-1069</strain>
    </source>
</reference>
<keyword evidence="3" id="KW-0804">Transcription</keyword>
<dbReference type="Pfam" id="PF00196">
    <property type="entry name" value="GerE"/>
    <property type="match status" value="1"/>
</dbReference>
<reference evidence="7" key="2">
    <citation type="submission" date="2023-01" db="EMBL/GenBank/DDBJ databases">
        <authorList>
            <person name="Sun Q."/>
            <person name="Evtushenko L."/>
        </authorList>
    </citation>
    <scope>NUCLEOTIDE SEQUENCE</scope>
    <source>
        <strain evidence="7">VKM Ac-1069</strain>
    </source>
</reference>
<dbReference type="PRINTS" id="PR00038">
    <property type="entry name" value="HTHLUXR"/>
</dbReference>
<accession>A0A9W6NVK9</accession>
<comment type="caution">
    <text evidence="7">The sequence shown here is derived from an EMBL/GenBank/DDBJ whole genome shotgun (WGS) entry which is preliminary data.</text>
</comment>
<dbReference type="InterPro" id="IPR011006">
    <property type="entry name" value="CheY-like_superfamily"/>
</dbReference>
<evidence type="ECO:0000259" key="5">
    <source>
        <dbReference type="PROSITE" id="PS50043"/>
    </source>
</evidence>
<evidence type="ECO:0000313" key="8">
    <source>
        <dbReference type="Proteomes" id="UP001143463"/>
    </source>
</evidence>
<dbReference type="AlphaFoldDB" id="A0A9W6NVK9"/>
<keyword evidence="2 7" id="KW-0238">DNA-binding</keyword>
<evidence type="ECO:0000256" key="2">
    <source>
        <dbReference type="ARBA" id="ARBA00023125"/>
    </source>
</evidence>
<dbReference type="SMART" id="SM00421">
    <property type="entry name" value="HTH_LUXR"/>
    <property type="match status" value="1"/>
</dbReference>
<organism evidence="7 8">
    <name type="scientific">Pseudonocardia halophobica</name>
    <dbReference type="NCBI Taxonomy" id="29401"/>
    <lineage>
        <taxon>Bacteria</taxon>
        <taxon>Bacillati</taxon>
        <taxon>Actinomycetota</taxon>
        <taxon>Actinomycetes</taxon>
        <taxon>Pseudonocardiales</taxon>
        <taxon>Pseudonocardiaceae</taxon>
        <taxon>Pseudonocardia</taxon>
    </lineage>
</organism>
<evidence type="ECO:0000256" key="1">
    <source>
        <dbReference type="ARBA" id="ARBA00023015"/>
    </source>
</evidence>
<keyword evidence="8" id="KW-1185">Reference proteome</keyword>
<dbReference type="GO" id="GO:0000160">
    <property type="term" value="P:phosphorelay signal transduction system"/>
    <property type="evidence" value="ECO:0007669"/>
    <property type="project" value="InterPro"/>
</dbReference>
<feature type="domain" description="Response regulatory" evidence="6">
    <location>
        <begin position="3"/>
        <end position="121"/>
    </location>
</feature>
<dbReference type="Gene3D" id="3.40.50.2300">
    <property type="match status" value="1"/>
</dbReference>
<evidence type="ECO:0000256" key="4">
    <source>
        <dbReference type="PROSITE-ProRule" id="PRU00169"/>
    </source>
</evidence>
<feature type="domain" description="HTH luxR-type" evidence="5">
    <location>
        <begin position="138"/>
        <end position="203"/>
    </location>
</feature>
<dbReference type="SUPFAM" id="SSF46894">
    <property type="entry name" value="C-terminal effector domain of the bipartite response regulators"/>
    <property type="match status" value="1"/>
</dbReference>
<evidence type="ECO:0000313" key="7">
    <source>
        <dbReference type="EMBL" id="GLL10512.1"/>
    </source>
</evidence>
<sequence length="205" mass="21876">MTSLVVVSPSPLVRAGLRALARQHDDLTVLAEAGSARTVADLVRELRPDVVLVDMTREVAEPLGRDDLTEWVDARPRTPVLVLPGAGGGASADDLVALGAAGFVARDEDLAAVLAAVRSVRTNPGHLVTGAGSGSRPQRPRSLRLTTREQEVLRLVARGLTNREIAHLLHIGETTAKFHVRGLMTKLGARRRTDAVSVAFREALL</sequence>
<dbReference type="SUPFAM" id="SSF52172">
    <property type="entry name" value="CheY-like"/>
    <property type="match status" value="1"/>
</dbReference>
<evidence type="ECO:0000259" key="6">
    <source>
        <dbReference type="PROSITE" id="PS50110"/>
    </source>
</evidence>
<dbReference type="RefSeq" id="WP_037040922.1">
    <property type="nucleotide sequence ID" value="NZ_BSFQ01000005.1"/>
</dbReference>
<dbReference type="EMBL" id="BSFQ01000005">
    <property type="protein sequence ID" value="GLL10512.1"/>
    <property type="molecule type" value="Genomic_DNA"/>
</dbReference>
<keyword evidence="4" id="KW-0597">Phosphoprotein</keyword>
<dbReference type="InterPro" id="IPR001789">
    <property type="entry name" value="Sig_transdc_resp-reg_receiver"/>
</dbReference>
<dbReference type="Proteomes" id="UP001143463">
    <property type="component" value="Unassembled WGS sequence"/>
</dbReference>
<protein>
    <submittedName>
        <fullName evidence="7">DNA-binding response regulator</fullName>
    </submittedName>
</protein>
<name>A0A9W6NVK9_9PSEU</name>